<name>A0ABN7XCC4_GIGMA</name>
<feature type="compositionally biased region" description="Basic and acidic residues" evidence="1">
    <location>
        <begin position="1"/>
        <end position="10"/>
    </location>
</feature>
<gene>
    <name evidence="2" type="ORF">GMARGA_LOCUS41737</name>
</gene>
<dbReference type="Proteomes" id="UP000789901">
    <property type="component" value="Unassembled WGS sequence"/>
</dbReference>
<sequence>LESLVHDKPQKHQSSLLPQPLVSIELSEPSQVQKNVTPLTQKNNVNTNYLLSELVKRHPNIHLPGRLIDNLESENRSLNEEIADKLLELPVKAFNISNKNEELYFYVDKDEERDKETVQLRQT</sequence>
<evidence type="ECO:0000313" key="3">
    <source>
        <dbReference type="Proteomes" id="UP000789901"/>
    </source>
</evidence>
<comment type="caution">
    <text evidence="2">The sequence shown here is derived from an EMBL/GenBank/DDBJ whole genome shotgun (WGS) entry which is preliminary data.</text>
</comment>
<feature type="region of interest" description="Disordered" evidence="1">
    <location>
        <begin position="1"/>
        <end position="20"/>
    </location>
</feature>
<reference evidence="2 3" key="1">
    <citation type="submission" date="2021-06" db="EMBL/GenBank/DDBJ databases">
        <authorList>
            <person name="Kallberg Y."/>
            <person name="Tangrot J."/>
            <person name="Rosling A."/>
        </authorList>
    </citation>
    <scope>NUCLEOTIDE SEQUENCE [LARGE SCALE GENOMIC DNA]</scope>
    <source>
        <strain evidence="2 3">120-4 pot B 10/14</strain>
    </source>
</reference>
<feature type="non-terminal residue" evidence="2">
    <location>
        <position position="123"/>
    </location>
</feature>
<dbReference type="EMBL" id="CAJVQB010117729">
    <property type="protein sequence ID" value="CAG8852916.1"/>
    <property type="molecule type" value="Genomic_DNA"/>
</dbReference>
<proteinExistence type="predicted"/>
<keyword evidence="3" id="KW-1185">Reference proteome</keyword>
<organism evidence="2 3">
    <name type="scientific">Gigaspora margarita</name>
    <dbReference type="NCBI Taxonomy" id="4874"/>
    <lineage>
        <taxon>Eukaryota</taxon>
        <taxon>Fungi</taxon>
        <taxon>Fungi incertae sedis</taxon>
        <taxon>Mucoromycota</taxon>
        <taxon>Glomeromycotina</taxon>
        <taxon>Glomeromycetes</taxon>
        <taxon>Diversisporales</taxon>
        <taxon>Gigasporaceae</taxon>
        <taxon>Gigaspora</taxon>
    </lineage>
</organism>
<accession>A0ABN7XCC4</accession>
<evidence type="ECO:0000256" key="1">
    <source>
        <dbReference type="SAM" id="MobiDB-lite"/>
    </source>
</evidence>
<protein>
    <submittedName>
        <fullName evidence="2">9744_t:CDS:1</fullName>
    </submittedName>
</protein>
<evidence type="ECO:0000313" key="2">
    <source>
        <dbReference type="EMBL" id="CAG8852916.1"/>
    </source>
</evidence>
<feature type="non-terminal residue" evidence="2">
    <location>
        <position position="1"/>
    </location>
</feature>